<keyword evidence="2" id="KW-1185">Reference proteome</keyword>
<comment type="caution">
    <text evidence="1">The sequence shown here is derived from an EMBL/GenBank/DDBJ whole genome shotgun (WGS) entry which is preliminary data.</text>
</comment>
<reference evidence="2" key="1">
    <citation type="journal article" date="2019" name="Int. J. Syst. Evol. Microbiol.">
        <title>The Global Catalogue of Microorganisms (GCM) 10K type strain sequencing project: providing services to taxonomists for standard genome sequencing and annotation.</title>
        <authorList>
            <consortium name="The Broad Institute Genomics Platform"/>
            <consortium name="The Broad Institute Genome Sequencing Center for Infectious Disease"/>
            <person name="Wu L."/>
            <person name="Ma J."/>
        </authorList>
    </citation>
    <scope>NUCLEOTIDE SEQUENCE [LARGE SCALE GENOMIC DNA]</scope>
    <source>
        <strain evidence="2">CGMCC 4.7330</strain>
    </source>
</reference>
<dbReference type="Proteomes" id="UP001595696">
    <property type="component" value="Unassembled WGS sequence"/>
</dbReference>
<evidence type="ECO:0008006" key="3">
    <source>
        <dbReference type="Google" id="ProtNLM"/>
    </source>
</evidence>
<gene>
    <name evidence="1" type="ORF">ACFO0B_26335</name>
</gene>
<sequence>MRRLRWWAIAGAALVLLVFGVAEQSGAYWRGESRIGGDIIRSGTLALRVGGASSQVSNYVFDAFGGTDLAPAAVVQKPLTVRNSGDVTMFYRLQNVRQSSAALPLTLQIWLVGTESGCPASAAPGGTALYSGPMVGAQVPGAPAWAPALTPGASAVWCVRATVGADAAPNTSTTVTFDFLASSS</sequence>
<name>A0ABV8E0W4_9NOCA</name>
<organism evidence="1 2">
    <name type="scientific">Nocardia jiangsuensis</name>
    <dbReference type="NCBI Taxonomy" id="1691563"/>
    <lineage>
        <taxon>Bacteria</taxon>
        <taxon>Bacillati</taxon>
        <taxon>Actinomycetota</taxon>
        <taxon>Actinomycetes</taxon>
        <taxon>Mycobacteriales</taxon>
        <taxon>Nocardiaceae</taxon>
        <taxon>Nocardia</taxon>
    </lineage>
</organism>
<evidence type="ECO:0000313" key="1">
    <source>
        <dbReference type="EMBL" id="MFC3965524.1"/>
    </source>
</evidence>
<proteinExistence type="predicted"/>
<accession>A0ABV8E0W4</accession>
<evidence type="ECO:0000313" key="2">
    <source>
        <dbReference type="Proteomes" id="UP001595696"/>
    </source>
</evidence>
<protein>
    <recommendedName>
        <fullName evidence="3">Ribosomally synthesized peptide with SipW-like signal peptide</fullName>
    </recommendedName>
</protein>
<dbReference type="RefSeq" id="WP_378615432.1">
    <property type="nucleotide sequence ID" value="NZ_JBHSAX010000022.1"/>
</dbReference>
<dbReference type="EMBL" id="JBHSAX010000022">
    <property type="protein sequence ID" value="MFC3965524.1"/>
    <property type="molecule type" value="Genomic_DNA"/>
</dbReference>